<protein>
    <submittedName>
        <fullName evidence="3">PstS family phosphate ABC transporter substrate-binding protein</fullName>
    </submittedName>
</protein>
<dbReference type="PANTHER" id="PTHR30570">
    <property type="entry name" value="PERIPLASMIC PHOSPHATE BINDING COMPONENT OF PHOSPHATE ABC TRANSPORTER"/>
    <property type="match status" value="1"/>
</dbReference>
<gene>
    <name evidence="3" type="ORF">ACFFK8_08850</name>
</gene>
<evidence type="ECO:0000259" key="2">
    <source>
        <dbReference type="Pfam" id="PF12849"/>
    </source>
</evidence>
<dbReference type="Proteomes" id="UP001589688">
    <property type="component" value="Unassembled WGS sequence"/>
</dbReference>
<dbReference type="InterPro" id="IPR050811">
    <property type="entry name" value="Phosphate_ABC_transporter"/>
</dbReference>
<organism evidence="3 4">
    <name type="scientific">Hallella seregens ATCC 51272</name>
    <dbReference type="NCBI Taxonomy" id="1336250"/>
    <lineage>
        <taxon>Bacteria</taxon>
        <taxon>Pseudomonadati</taxon>
        <taxon>Bacteroidota</taxon>
        <taxon>Bacteroidia</taxon>
        <taxon>Bacteroidales</taxon>
        <taxon>Prevotellaceae</taxon>
        <taxon>Hallella</taxon>
    </lineage>
</organism>
<comment type="caution">
    <text evidence="3">The sequence shown here is derived from an EMBL/GenBank/DDBJ whole genome shotgun (WGS) entry which is preliminary data.</text>
</comment>
<dbReference type="RefSeq" id="WP_027951458.1">
    <property type="nucleotide sequence ID" value="NZ_JADU01000001.1"/>
</dbReference>
<name>A0ABV5ZKH9_9BACT</name>
<dbReference type="PROSITE" id="PS51257">
    <property type="entry name" value="PROKAR_LIPOPROTEIN"/>
    <property type="match status" value="1"/>
</dbReference>
<evidence type="ECO:0000313" key="3">
    <source>
        <dbReference type="EMBL" id="MFB9897901.1"/>
    </source>
</evidence>
<sequence>MSKLTSYIIVGLTLTTVLFSSCHNNKKGKDGRTDTYSSGAIHFVSDESFSPLIEEERFVFQNDYPKAKVTPIYTNESEAINRLLNGKAWLAFTARDFKPSEIKSLQAQSYRPVSLKLAYDALAFIVNKANTDTIISVKNIEHIMTGKATRWSDLFKGSQRGTITVVFDNAKSSTVHYVEDSILGGKAISNLHVAAVNKTAEVIKYVEQNPGAIGIIGNNWLNDKHDSTNLTFNKNIRVMSVSRIHPATPTSGRKPYQYYIYNGEYPLIRTVYALLNDPRQGLPWGFAHFIEGPKGQRIVMKAGLLPVLGNINIRDVNVSQ</sequence>
<feature type="domain" description="PBP" evidence="2">
    <location>
        <begin position="38"/>
        <end position="290"/>
    </location>
</feature>
<dbReference type="SUPFAM" id="SSF53850">
    <property type="entry name" value="Periplasmic binding protein-like II"/>
    <property type="match status" value="1"/>
</dbReference>
<dbReference type="EMBL" id="JBHLZF010000002">
    <property type="protein sequence ID" value="MFB9897901.1"/>
    <property type="molecule type" value="Genomic_DNA"/>
</dbReference>
<dbReference type="Pfam" id="PF12849">
    <property type="entry name" value="PBP_like_2"/>
    <property type="match status" value="1"/>
</dbReference>
<evidence type="ECO:0000256" key="1">
    <source>
        <dbReference type="ARBA" id="ARBA00022729"/>
    </source>
</evidence>
<accession>A0ABV5ZKH9</accession>
<keyword evidence="4" id="KW-1185">Reference proteome</keyword>
<proteinExistence type="predicted"/>
<dbReference type="Gene3D" id="3.40.190.10">
    <property type="entry name" value="Periplasmic binding protein-like II"/>
    <property type="match status" value="2"/>
</dbReference>
<evidence type="ECO:0000313" key="4">
    <source>
        <dbReference type="Proteomes" id="UP001589688"/>
    </source>
</evidence>
<dbReference type="InterPro" id="IPR024370">
    <property type="entry name" value="PBP_domain"/>
</dbReference>
<keyword evidence="1" id="KW-0732">Signal</keyword>
<dbReference type="PANTHER" id="PTHR30570:SF1">
    <property type="entry name" value="PHOSPHATE-BINDING PROTEIN PSTS"/>
    <property type="match status" value="1"/>
</dbReference>
<reference evidence="3 4" key="1">
    <citation type="submission" date="2024-09" db="EMBL/GenBank/DDBJ databases">
        <authorList>
            <person name="Sun Q."/>
            <person name="Mori K."/>
        </authorList>
    </citation>
    <scope>NUCLEOTIDE SEQUENCE [LARGE SCALE GENOMIC DNA]</scope>
    <source>
        <strain evidence="3 4">ATCC 51272</strain>
    </source>
</reference>